<reference evidence="7 8" key="1">
    <citation type="submission" date="2024-02" db="EMBL/GenBank/DDBJ databases">
        <title>Chromosome-scale genome assembly of the rough periwinkle Littorina saxatilis.</title>
        <authorList>
            <person name="De Jode A."/>
            <person name="Faria R."/>
            <person name="Formenti G."/>
            <person name="Sims Y."/>
            <person name="Smith T.P."/>
            <person name="Tracey A."/>
            <person name="Wood J.M.D."/>
            <person name="Zagrodzka Z.B."/>
            <person name="Johannesson K."/>
            <person name="Butlin R.K."/>
            <person name="Leder E.H."/>
        </authorList>
    </citation>
    <scope>NUCLEOTIDE SEQUENCE [LARGE SCALE GENOMIC DNA]</scope>
    <source>
        <strain evidence="7">Snail1</strain>
        <tissue evidence="7">Muscle</tissue>
    </source>
</reference>
<organism evidence="7 8">
    <name type="scientific">Littorina saxatilis</name>
    <dbReference type="NCBI Taxonomy" id="31220"/>
    <lineage>
        <taxon>Eukaryota</taxon>
        <taxon>Metazoa</taxon>
        <taxon>Spiralia</taxon>
        <taxon>Lophotrochozoa</taxon>
        <taxon>Mollusca</taxon>
        <taxon>Gastropoda</taxon>
        <taxon>Caenogastropoda</taxon>
        <taxon>Littorinimorpha</taxon>
        <taxon>Littorinoidea</taxon>
        <taxon>Littorinidae</taxon>
        <taxon>Littorina</taxon>
    </lineage>
</organism>
<evidence type="ECO:0000256" key="4">
    <source>
        <dbReference type="PROSITE-ProRule" id="PRU00176"/>
    </source>
</evidence>
<feature type="compositionally biased region" description="Basic residues" evidence="5">
    <location>
        <begin position="264"/>
        <end position="274"/>
    </location>
</feature>
<evidence type="ECO:0000256" key="3">
    <source>
        <dbReference type="ARBA" id="ARBA00023242"/>
    </source>
</evidence>
<evidence type="ECO:0000313" key="7">
    <source>
        <dbReference type="EMBL" id="KAK7093115.1"/>
    </source>
</evidence>
<keyword evidence="8" id="KW-1185">Reference proteome</keyword>
<evidence type="ECO:0000256" key="1">
    <source>
        <dbReference type="ARBA" id="ARBA00004604"/>
    </source>
</evidence>
<dbReference type="SUPFAM" id="SSF54928">
    <property type="entry name" value="RNA-binding domain, RBD"/>
    <property type="match status" value="1"/>
</dbReference>
<dbReference type="Gene3D" id="3.30.70.330">
    <property type="match status" value="1"/>
</dbReference>
<keyword evidence="2 4" id="KW-0694">RNA-binding</keyword>
<dbReference type="CDD" id="cd12307">
    <property type="entry name" value="RRM_NIFK_like"/>
    <property type="match status" value="1"/>
</dbReference>
<evidence type="ECO:0000256" key="2">
    <source>
        <dbReference type="ARBA" id="ARBA00022884"/>
    </source>
</evidence>
<evidence type="ECO:0000256" key="5">
    <source>
        <dbReference type="SAM" id="MobiDB-lite"/>
    </source>
</evidence>
<sequence length="274" mass="30847">MATKHVSEVFVPKTIELDDTEKSKLQTDVQKIKKKKKGGSTTRGVVYLGHIPLGFYEPDMKKFFGQFGRVTRLRLSRSKKTGRSKGYAFVEFLHEDVAKIVASTLNNYLMFMRLLKCEFMPKDKVHPETFKGCHKKFAPVKSASVAADRHNKTKTEAQVKRSQARQTKKSRAVLNKLSEMGIEYSLGGVEVCVWIDRVKLSEMGIEYSLGGVEKTQSPVPQMIKTPGGKLHVLKEDSGDAEVTFKTPPGAIKSSRLSMTPKVKVVQRRSKRLQK</sequence>
<dbReference type="InterPro" id="IPR012677">
    <property type="entry name" value="Nucleotide-bd_a/b_plait_sf"/>
</dbReference>
<comment type="caution">
    <text evidence="7">The sequence shown here is derived from an EMBL/GenBank/DDBJ whole genome shotgun (WGS) entry which is preliminary data.</text>
</comment>
<dbReference type="SMART" id="SM00360">
    <property type="entry name" value="RRM"/>
    <property type="match status" value="1"/>
</dbReference>
<dbReference type="GO" id="GO:0005730">
    <property type="term" value="C:nucleolus"/>
    <property type="evidence" value="ECO:0007669"/>
    <property type="project" value="UniProtKB-SubCell"/>
</dbReference>
<comment type="subcellular location">
    <subcellularLocation>
        <location evidence="1">Nucleus</location>
        <location evidence="1">Nucleolus</location>
    </subcellularLocation>
</comment>
<proteinExistence type="predicted"/>
<dbReference type="InterPro" id="IPR035979">
    <property type="entry name" value="RBD_domain_sf"/>
</dbReference>
<accession>A0AAN9AV36</accession>
<keyword evidence="3" id="KW-0539">Nucleus</keyword>
<dbReference type="AlphaFoldDB" id="A0AAN9AV36"/>
<dbReference type="Pfam" id="PF00076">
    <property type="entry name" value="RRM_1"/>
    <property type="match status" value="1"/>
</dbReference>
<name>A0AAN9AV36_9CAEN</name>
<dbReference type="GO" id="GO:0003723">
    <property type="term" value="F:RNA binding"/>
    <property type="evidence" value="ECO:0007669"/>
    <property type="project" value="UniProtKB-UniRule"/>
</dbReference>
<feature type="domain" description="RRM" evidence="6">
    <location>
        <begin position="44"/>
        <end position="122"/>
    </location>
</feature>
<dbReference type="InterPro" id="IPR000504">
    <property type="entry name" value="RRM_dom"/>
</dbReference>
<feature type="region of interest" description="Disordered" evidence="5">
    <location>
        <begin position="244"/>
        <end position="274"/>
    </location>
</feature>
<protein>
    <recommendedName>
        <fullName evidence="6">RRM domain-containing protein</fullName>
    </recommendedName>
</protein>
<dbReference type="PANTHER" id="PTHR46754">
    <property type="entry name" value="MKI67 FHA DOMAIN-INTERACTING NUCLEOLAR PHOSPHOPROTEIN"/>
    <property type="match status" value="1"/>
</dbReference>
<dbReference type="PROSITE" id="PS50102">
    <property type="entry name" value="RRM"/>
    <property type="match status" value="1"/>
</dbReference>
<evidence type="ECO:0000313" key="8">
    <source>
        <dbReference type="Proteomes" id="UP001374579"/>
    </source>
</evidence>
<dbReference type="Proteomes" id="UP001374579">
    <property type="component" value="Unassembled WGS sequence"/>
</dbReference>
<dbReference type="EMBL" id="JBAMIC010000021">
    <property type="protein sequence ID" value="KAK7093115.1"/>
    <property type="molecule type" value="Genomic_DNA"/>
</dbReference>
<evidence type="ECO:0000259" key="6">
    <source>
        <dbReference type="PROSITE" id="PS50102"/>
    </source>
</evidence>
<gene>
    <name evidence="7" type="ORF">V1264_008764</name>
</gene>